<reference evidence="1" key="1">
    <citation type="submission" date="2022-06" db="EMBL/GenBank/DDBJ databases">
        <title>Draft genome sequences of Leminorella grimontii str. JCM5902.</title>
        <authorList>
            <person name="Wakabayashi Y."/>
            <person name="Kojima K."/>
        </authorList>
    </citation>
    <scope>NUCLEOTIDE SEQUENCE</scope>
    <source>
        <strain evidence="1">JCM 5902</strain>
    </source>
</reference>
<sequence length="81" mass="9388">MTPDDLEEIEIDVLPDVWASFLLFRDMFTQWRTGVGGVTGLDYNVLPWLMRVHKITDKASALEDIRIMEDAALRTIHKNQQ</sequence>
<evidence type="ECO:0000313" key="2">
    <source>
        <dbReference type="Proteomes" id="UP001058124"/>
    </source>
</evidence>
<name>A0AAV5MZ88_9GAMM</name>
<dbReference type="RefSeq" id="WP_051155503.1">
    <property type="nucleotide sequence ID" value="NZ_BRLH01000001.1"/>
</dbReference>
<evidence type="ECO:0000313" key="1">
    <source>
        <dbReference type="EMBL" id="GKX54104.1"/>
    </source>
</evidence>
<comment type="caution">
    <text evidence="1">The sequence shown here is derived from an EMBL/GenBank/DDBJ whole genome shotgun (WGS) entry which is preliminary data.</text>
</comment>
<protein>
    <recommendedName>
        <fullName evidence="3">DUF1799 domain-containing protein</fullName>
    </recommendedName>
</protein>
<organism evidence="1 2">
    <name type="scientific">Leminorella grimontii</name>
    <dbReference type="NCBI Taxonomy" id="82981"/>
    <lineage>
        <taxon>Bacteria</taxon>
        <taxon>Pseudomonadati</taxon>
        <taxon>Pseudomonadota</taxon>
        <taxon>Gammaproteobacteria</taxon>
        <taxon>Enterobacterales</taxon>
        <taxon>Budviciaceae</taxon>
        <taxon>Leminorella</taxon>
    </lineage>
</organism>
<dbReference type="EMBL" id="BRLH01000001">
    <property type="protein sequence ID" value="GKX54104.1"/>
    <property type="molecule type" value="Genomic_DNA"/>
</dbReference>
<accession>A0AAV5MZ88</accession>
<dbReference type="InterPro" id="IPR014915">
    <property type="entry name" value="Phage_TLS_TfmB"/>
</dbReference>
<dbReference type="AlphaFoldDB" id="A0AAV5MZ88"/>
<dbReference type="Pfam" id="PF08809">
    <property type="entry name" value="DUF1799"/>
    <property type="match status" value="1"/>
</dbReference>
<dbReference type="Proteomes" id="UP001058124">
    <property type="component" value="Unassembled WGS sequence"/>
</dbReference>
<evidence type="ECO:0008006" key="3">
    <source>
        <dbReference type="Google" id="ProtNLM"/>
    </source>
</evidence>
<keyword evidence="2" id="KW-1185">Reference proteome</keyword>
<gene>
    <name evidence="1" type="ORF">SOASR030_02160</name>
</gene>
<proteinExistence type="predicted"/>